<protein>
    <recommendedName>
        <fullName evidence="6">SURF1-like protein</fullName>
    </recommendedName>
</protein>
<sequence>MTSPGRRRVLALGLLLLCAAFLALGSWQLQRRAWKLDLIARVEARVHAMPTPVHAQADWARLDARAEEYRRLQLSGELLAQTVFTQAVTERGPGFWVLSPLRLSDGSVVLINRGYVDAAHREFLAGQGFSQYVVTGLLRRSEPGGGFLRDNDPAAGRWHSRDVAAISSALKLDAAHTAPFFVDAEAMPTQDWPVGGLTVIRFHNSHLVYALTWFGLAGLSLLGLWLLYREPERR</sequence>
<proteinExistence type="inferred from homology"/>
<dbReference type="AlphaFoldDB" id="A0A1H9IWF7"/>
<dbReference type="InterPro" id="IPR045214">
    <property type="entry name" value="Surf1/Surf4"/>
</dbReference>
<reference evidence="7 8" key="1">
    <citation type="submission" date="2016-10" db="EMBL/GenBank/DDBJ databases">
        <authorList>
            <person name="de Groot N.N."/>
        </authorList>
    </citation>
    <scope>NUCLEOTIDE SEQUENCE [LARGE SCALE GENOMIC DNA]</scope>
    <source>
        <strain evidence="7 8">DSM 25927</strain>
    </source>
</reference>
<dbReference type="EMBL" id="FOFS01000010">
    <property type="protein sequence ID" value="SEQ78943.1"/>
    <property type="molecule type" value="Genomic_DNA"/>
</dbReference>
<dbReference type="GO" id="GO:0005886">
    <property type="term" value="C:plasma membrane"/>
    <property type="evidence" value="ECO:0007669"/>
    <property type="project" value="UniProtKB-SubCell"/>
</dbReference>
<keyword evidence="4 6" id="KW-1133">Transmembrane helix</keyword>
<evidence type="ECO:0000256" key="4">
    <source>
        <dbReference type="ARBA" id="ARBA00022989"/>
    </source>
</evidence>
<evidence type="ECO:0000256" key="6">
    <source>
        <dbReference type="RuleBase" id="RU363076"/>
    </source>
</evidence>
<dbReference type="CDD" id="cd06662">
    <property type="entry name" value="SURF1"/>
    <property type="match status" value="1"/>
</dbReference>
<evidence type="ECO:0000256" key="1">
    <source>
        <dbReference type="ARBA" id="ARBA00004370"/>
    </source>
</evidence>
<name>A0A1H9IWF7_9GAMM</name>
<comment type="similarity">
    <text evidence="2 6">Belongs to the SURF1 family.</text>
</comment>
<evidence type="ECO:0000256" key="3">
    <source>
        <dbReference type="ARBA" id="ARBA00022692"/>
    </source>
</evidence>
<keyword evidence="5 6" id="KW-0472">Membrane</keyword>
<evidence type="ECO:0000256" key="5">
    <source>
        <dbReference type="ARBA" id="ARBA00023136"/>
    </source>
</evidence>
<evidence type="ECO:0000256" key="2">
    <source>
        <dbReference type="ARBA" id="ARBA00007165"/>
    </source>
</evidence>
<gene>
    <name evidence="7" type="ORF">SAMN04488038_110208</name>
</gene>
<comment type="caution">
    <text evidence="6">Lacks conserved residue(s) required for the propagation of feature annotation.</text>
</comment>
<organism evidence="7 8">
    <name type="scientific">Solimonas aquatica</name>
    <dbReference type="NCBI Taxonomy" id="489703"/>
    <lineage>
        <taxon>Bacteria</taxon>
        <taxon>Pseudomonadati</taxon>
        <taxon>Pseudomonadota</taxon>
        <taxon>Gammaproteobacteria</taxon>
        <taxon>Nevskiales</taxon>
        <taxon>Nevskiaceae</taxon>
        <taxon>Solimonas</taxon>
    </lineage>
</organism>
<evidence type="ECO:0000313" key="7">
    <source>
        <dbReference type="EMBL" id="SEQ78943.1"/>
    </source>
</evidence>
<keyword evidence="3 6" id="KW-0812">Transmembrane</keyword>
<dbReference type="PANTHER" id="PTHR23427:SF2">
    <property type="entry name" value="SURFEIT LOCUS PROTEIN 1"/>
    <property type="match status" value="1"/>
</dbReference>
<comment type="subcellular location">
    <subcellularLocation>
        <location evidence="6">Cell membrane</location>
        <topology evidence="6">Multi-pass membrane protein</topology>
    </subcellularLocation>
    <subcellularLocation>
        <location evidence="1">Membrane</location>
    </subcellularLocation>
</comment>
<dbReference type="STRING" id="489703.SAMN04488038_110208"/>
<dbReference type="Pfam" id="PF02104">
    <property type="entry name" value="SURF1"/>
    <property type="match status" value="1"/>
</dbReference>
<dbReference type="RefSeq" id="WP_218140198.1">
    <property type="nucleotide sequence ID" value="NZ_FOFS01000010.1"/>
</dbReference>
<dbReference type="InterPro" id="IPR002994">
    <property type="entry name" value="Surf1/Shy1"/>
</dbReference>
<accession>A0A1H9IWF7</accession>
<dbReference type="Proteomes" id="UP000199233">
    <property type="component" value="Unassembled WGS sequence"/>
</dbReference>
<feature type="transmembrane region" description="Helical" evidence="6">
    <location>
        <begin position="207"/>
        <end position="228"/>
    </location>
</feature>
<evidence type="ECO:0000313" key="8">
    <source>
        <dbReference type="Proteomes" id="UP000199233"/>
    </source>
</evidence>
<keyword evidence="8" id="KW-1185">Reference proteome</keyword>
<keyword evidence="6" id="KW-1003">Cell membrane</keyword>
<dbReference type="PANTHER" id="PTHR23427">
    <property type="entry name" value="SURFEIT LOCUS PROTEIN"/>
    <property type="match status" value="1"/>
</dbReference>
<dbReference type="PROSITE" id="PS50895">
    <property type="entry name" value="SURF1"/>
    <property type="match status" value="1"/>
</dbReference>